<feature type="domain" description="PAS" evidence="9">
    <location>
        <begin position="8"/>
        <end position="78"/>
    </location>
</feature>
<dbReference type="InterPro" id="IPR050736">
    <property type="entry name" value="Sensor_HK_Regulatory"/>
</dbReference>
<protein>
    <recommendedName>
        <fullName evidence="2">histidine kinase</fullName>
        <ecNumber evidence="2">2.7.13.3</ecNumber>
    </recommendedName>
</protein>
<dbReference type="SMART" id="SM00388">
    <property type="entry name" value="HisKA"/>
    <property type="match status" value="1"/>
</dbReference>
<dbReference type="InterPro" id="IPR000014">
    <property type="entry name" value="PAS"/>
</dbReference>
<evidence type="ECO:0000256" key="5">
    <source>
        <dbReference type="ARBA" id="ARBA00022777"/>
    </source>
</evidence>
<proteinExistence type="predicted"/>
<evidence type="ECO:0000256" key="3">
    <source>
        <dbReference type="ARBA" id="ARBA00022553"/>
    </source>
</evidence>
<dbReference type="SUPFAM" id="SSF55874">
    <property type="entry name" value="ATPase domain of HSP90 chaperone/DNA topoisomerase II/histidine kinase"/>
    <property type="match status" value="1"/>
</dbReference>
<evidence type="ECO:0000259" key="8">
    <source>
        <dbReference type="PROSITE" id="PS50109"/>
    </source>
</evidence>
<comment type="catalytic activity">
    <reaction evidence="1">
        <text>ATP + protein L-histidine = ADP + protein N-phospho-L-histidine.</text>
        <dbReference type="EC" id="2.7.13.3"/>
    </reaction>
</comment>
<dbReference type="SMART" id="SM00091">
    <property type="entry name" value="PAS"/>
    <property type="match status" value="1"/>
</dbReference>
<evidence type="ECO:0000313" key="11">
    <source>
        <dbReference type="Proteomes" id="UP001597357"/>
    </source>
</evidence>
<dbReference type="CDD" id="cd00075">
    <property type="entry name" value="HATPase"/>
    <property type="match status" value="1"/>
</dbReference>
<sequence>MEKFASQNKDIFKLLFETVSEGIVVVNKNRTIVASNTSANDLFQYQAGELKGKLLEVLIPDRYKHAHTKYASNFMRNQEKRRMGFGRDLYGKKRDGSEFPIEIGLNPIQLDGETYIMAMIIDISVRKKSELEIRELNSRLEDMVAKRTLQLQQTVNNLKSEISKRLEAENRIKNALQKERELNDLKTKFLSMVSHEFKTPLSGILTSATLAGKYTLENQQDKRDRHLRTIKSKVKYLNDILTDFLSLEKIESGKVSYSFTQFPLSKVINEVIYESNMVLKNGQNIKYPENIDGIEIYFDEKILTLALTNLVNNAIKYSEENSEINIQFDQDESDFYIAIIDEGIGIPKEEQKFIFDRYFRAENALIAEGTGIGLNIIKNHLENLQGDISFKSIENKGSTFTLKIPKNPQKGR</sequence>
<dbReference type="GO" id="GO:0005524">
    <property type="term" value="F:ATP binding"/>
    <property type="evidence" value="ECO:0007669"/>
    <property type="project" value="UniProtKB-KW"/>
</dbReference>
<evidence type="ECO:0000313" key="10">
    <source>
        <dbReference type="EMBL" id="MFD2697641.1"/>
    </source>
</evidence>
<accession>A0ABW5SD75</accession>
<dbReference type="SMART" id="SM00387">
    <property type="entry name" value="HATPase_c"/>
    <property type="match status" value="1"/>
</dbReference>
<dbReference type="Gene3D" id="3.30.450.20">
    <property type="entry name" value="PAS domain"/>
    <property type="match status" value="1"/>
</dbReference>
<keyword evidence="6" id="KW-0902">Two-component regulatory system</keyword>
<dbReference type="Gene3D" id="3.30.565.10">
    <property type="entry name" value="Histidine kinase-like ATPase, C-terminal domain"/>
    <property type="match status" value="1"/>
</dbReference>
<evidence type="ECO:0000256" key="6">
    <source>
        <dbReference type="ARBA" id="ARBA00023012"/>
    </source>
</evidence>
<feature type="domain" description="Histidine kinase" evidence="8">
    <location>
        <begin position="192"/>
        <end position="408"/>
    </location>
</feature>
<dbReference type="SUPFAM" id="SSF47384">
    <property type="entry name" value="Homodimeric domain of signal transducing histidine kinase"/>
    <property type="match status" value="1"/>
</dbReference>
<dbReference type="Pfam" id="PF13426">
    <property type="entry name" value="PAS_9"/>
    <property type="match status" value="1"/>
</dbReference>
<dbReference type="InterPro" id="IPR036890">
    <property type="entry name" value="HATPase_C_sf"/>
</dbReference>
<comment type="caution">
    <text evidence="10">The sequence shown here is derived from an EMBL/GenBank/DDBJ whole genome shotgun (WGS) entry which is preliminary data.</text>
</comment>
<evidence type="ECO:0000256" key="2">
    <source>
        <dbReference type="ARBA" id="ARBA00012438"/>
    </source>
</evidence>
<evidence type="ECO:0000259" key="9">
    <source>
        <dbReference type="PROSITE" id="PS50112"/>
    </source>
</evidence>
<keyword evidence="3" id="KW-0597">Phosphoprotein</keyword>
<name>A0ABW5SD75_9FLAO</name>
<dbReference type="PRINTS" id="PR00344">
    <property type="entry name" value="BCTRLSENSOR"/>
</dbReference>
<keyword evidence="10" id="KW-0067">ATP-binding</keyword>
<dbReference type="InterPro" id="IPR035965">
    <property type="entry name" value="PAS-like_dom_sf"/>
</dbReference>
<dbReference type="EMBL" id="JBHULZ010000026">
    <property type="protein sequence ID" value="MFD2697641.1"/>
    <property type="molecule type" value="Genomic_DNA"/>
</dbReference>
<dbReference type="EC" id="2.7.13.3" evidence="2"/>
<dbReference type="PROSITE" id="PS50112">
    <property type="entry name" value="PAS"/>
    <property type="match status" value="1"/>
</dbReference>
<organism evidence="10 11">
    <name type="scientific">Mesonia sediminis</name>
    <dbReference type="NCBI Taxonomy" id="1703946"/>
    <lineage>
        <taxon>Bacteria</taxon>
        <taxon>Pseudomonadati</taxon>
        <taxon>Bacteroidota</taxon>
        <taxon>Flavobacteriia</taxon>
        <taxon>Flavobacteriales</taxon>
        <taxon>Flavobacteriaceae</taxon>
        <taxon>Mesonia</taxon>
    </lineage>
</organism>
<gene>
    <name evidence="10" type="ORF">ACFSQ0_06520</name>
</gene>
<dbReference type="PROSITE" id="PS50109">
    <property type="entry name" value="HIS_KIN"/>
    <property type="match status" value="1"/>
</dbReference>
<feature type="coiled-coil region" evidence="7">
    <location>
        <begin position="126"/>
        <end position="185"/>
    </location>
</feature>
<dbReference type="NCBIfam" id="TIGR00229">
    <property type="entry name" value="sensory_box"/>
    <property type="match status" value="1"/>
</dbReference>
<dbReference type="InterPro" id="IPR005467">
    <property type="entry name" value="His_kinase_dom"/>
</dbReference>
<keyword evidence="7" id="KW-0175">Coiled coil</keyword>
<dbReference type="InterPro" id="IPR003594">
    <property type="entry name" value="HATPase_dom"/>
</dbReference>
<dbReference type="Proteomes" id="UP001597357">
    <property type="component" value="Unassembled WGS sequence"/>
</dbReference>
<keyword evidence="11" id="KW-1185">Reference proteome</keyword>
<dbReference type="SUPFAM" id="SSF55785">
    <property type="entry name" value="PYP-like sensor domain (PAS domain)"/>
    <property type="match status" value="1"/>
</dbReference>
<reference evidence="11" key="1">
    <citation type="journal article" date="2019" name="Int. J. Syst. Evol. Microbiol.">
        <title>The Global Catalogue of Microorganisms (GCM) 10K type strain sequencing project: providing services to taxonomists for standard genome sequencing and annotation.</title>
        <authorList>
            <consortium name="The Broad Institute Genomics Platform"/>
            <consortium name="The Broad Institute Genome Sequencing Center for Infectious Disease"/>
            <person name="Wu L."/>
            <person name="Ma J."/>
        </authorList>
    </citation>
    <scope>NUCLEOTIDE SEQUENCE [LARGE SCALE GENOMIC DNA]</scope>
    <source>
        <strain evidence="11">KCTC 42255</strain>
    </source>
</reference>
<dbReference type="RefSeq" id="WP_379045865.1">
    <property type="nucleotide sequence ID" value="NZ_JBHULZ010000026.1"/>
</dbReference>
<dbReference type="CDD" id="cd00082">
    <property type="entry name" value="HisKA"/>
    <property type="match status" value="1"/>
</dbReference>
<keyword evidence="10" id="KW-0547">Nucleotide-binding</keyword>
<keyword evidence="5" id="KW-0418">Kinase</keyword>
<evidence type="ECO:0000256" key="7">
    <source>
        <dbReference type="SAM" id="Coils"/>
    </source>
</evidence>
<dbReference type="InterPro" id="IPR036097">
    <property type="entry name" value="HisK_dim/P_sf"/>
</dbReference>
<dbReference type="InterPro" id="IPR004358">
    <property type="entry name" value="Sig_transdc_His_kin-like_C"/>
</dbReference>
<evidence type="ECO:0000256" key="4">
    <source>
        <dbReference type="ARBA" id="ARBA00022679"/>
    </source>
</evidence>
<dbReference type="PANTHER" id="PTHR43711:SF26">
    <property type="entry name" value="SENSOR HISTIDINE KINASE RCSC"/>
    <property type="match status" value="1"/>
</dbReference>
<dbReference type="Pfam" id="PF02518">
    <property type="entry name" value="HATPase_c"/>
    <property type="match status" value="1"/>
</dbReference>
<evidence type="ECO:0000256" key="1">
    <source>
        <dbReference type="ARBA" id="ARBA00000085"/>
    </source>
</evidence>
<dbReference type="Gene3D" id="1.10.287.130">
    <property type="match status" value="1"/>
</dbReference>
<dbReference type="InterPro" id="IPR003661">
    <property type="entry name" value="HisK_dim/P_dom"/>
</dbReference>
<dbReference type="Pfam" id="PF00512">
    <property type="entry name" value="HisKA"/>
    <property type="match status" value="1"/>
</dbReference>
<keyword evidence="4" id="KW-0808">Transferase</keyword>
<dbReference type="CDD" id="cd00130">
    <property type="entry name" value="PAS"/>
    <property type="match status" value="1"/>
</dbReference>
<dbReference type="PANTHER" id="PTHR43711">
    <property type="entry name" value="TWO-COMPONENT HISTIDINE KINASE"/>
    <property type="match status" value="1"/>
</dbReference>